<evidence type="ECO:0000256" key="6">
    <source>
        <dbReference type="ARBA" id="ARBA00022729"/>
    </source>
</evidence>
<dbReference type="GO" id="GO:0044718">
    <property type="term" value="P:siderophore transmembrane transport"/>
    <property type="evidence" value="ECO:0007669"/>
    <property type="project" value="TreeGrafter"/>
</dbReference>
<evidence type="ECO:0000256" key="3">
    <source>
        <dbReference type="ARBA" id="ARBA00022448"/>
    </source>
</evidence>
<evidence type="ECO:0000256" key="12">
    <source>
        <dbReference type="RuleBase" id="RU003357"/>
    </source>
</evidence>
<accession>A0A251XBG4</accession>
<feature type="signal peptide" evidence="13">
    <location>
        <begin position="1"/>
        <end position="19"/>
    </location>
</feature>
<dbReference type="PANTHER" id="PTHR30069:SF29">
    <property type="entry name" value="HEMOGLOBIN AND HEMOGLOBIN-HAPTOGLOBIN-BINDING PROTEIN 1-RELATED"/>
    <property type="match status" value="1"/>
</dbReference>
<keyword evidence="4 11" id="KW-1134">Transmembrane beta strand</keyword>
<dbReference type="Gene3D" id="2.40.170.20">
    <property type="entry name" value="TonB-dependent receptor, beta-barrel domain"/>
    <property type="match status" value="1"/>
</dbReference>
<keyword evidence="8 11" id="KW-0472">Membrane</keyword>
<gene>
    <name evidence="16" type="ORF">TPSD3_04140</name>
</gene>
<feature type="domain" description="TonB-dependent receptor-like beta-barrel" evidence="14">
    <location>
        <begin position="273"/>
        <end position="708"/>
    </location>
</feature>
<evidence type="ECO:0000256" key="5">
    <source>
        <dbReference type="ARBA" id="ARBA00022692"/>
    </source>
</evidence>
<keyword evidence="6 13" id="KW-0732">Signal</keyword>
<comment type="subcellular location">
    <subcellularLocation>
        <location evidence="1 11">Cell outer membrane</location>
        <topology evidence="1 11">Multi-pass membrane protein</topology>
    </subcellularLocation>
</comment>
<comment type="caution">
    <text evidence="16">The sequence shown here is derived from an EMBL/GenBank/DDBJ whole genome shotgun (WGS) entry which is preliminary data.</text>
</comment>
<evidence type="ECO:0000259" key="15">
    <source>
        <dbReference type="Pfam" id="PF07715"/>
    </source>
</evidence>
<evidence type="ECO:0000256" key="2">
    <source>
        <dbReference type="ARBA" id="ARBA00008143"/>
    </source>
</evidence>
<evidence type="ECO:0000259" key="14">
    <source>
        <dbReference type="Pfam" id="PF00593"/>
    </source>
</evidence>
<protein>
    <recommendedName>
        <fullName evidence="18">TonB-dependent receptor</fullName>
    </recommendedName>
</protein>
<dbReference type="AlphaFoldDB" id="A0A251XBG4"/>
<evidence type="ECO:0000256" key="4">
    <source>
        <dbReference type="ARBA" id="ARBA00022452"/>
    </source>
</evidence>
<evidence type="ECO:0000256" key="11">
    <source>
        <dbReference type="PROSITE-ProRule" id="PRU01360"/>
    </source>
</evidence>
<dbReference type="PANTHER" id="PTHR30069">
    <property type="entry name" value="TONB-DEPENDENT OUTER MEMBRANE RECEPTOR"/>
    <property type="match status" value="1"/>
</dbReference>
<keyword evidence="9" id="KW-0675">Receptor</keyword>
<dbReference type="GO" id="GO:0015344">
    <property type="term" value="F:siderophore uptake transmembrane transporter activity"/>
    <property type="evidence" value="ECO:0007669"/>
    <property type="project" value="TreeGrafter"/>
</dbReference>
<dbReference type="Pfam" id="PF00593">
    <property type="entry name" value="TonB_dep_Rec_b-barrel"/>
    <property type="match status" value="1"/>
</dbReference>
<keyword evidence="7 12" id="KW-0798">TonB box</keyword>
<dbReference type="InterPro" id="IPR037066">
    <property type="entry name" value="Plug_dom_sf"/>
</dbReference>
<dbReference type="InterPro" id="IPR000531">
    <property type="entry name" value="Beta-barrel_TonB"/>
</dbReference>
<reference evidence="16 17" key="1">
    <citation type="submission" date="2016-12" db="EMBL/GenBank/DDBJ databases">
        <title>Thioflexothrix psekupsii D3 genome sequencing and assembly.</title>
        <authorList>
            <person name="Fomenkov A."/>
            <person name="Vincze T."/>
            <person name="Grabovich M."/>
            <person name="Anton B.P."/>
            <person name="Dubinina G."/>
            <person name="Orlova M."/>
            <person name="Belousova E."/>
            <person name="Roberts R.J."/>
        </authorList>
    </citation>
    <scope>NUCLEOTIDE SEQUENCE [LARGE SCALE GENOMIC DNA]</scope>
    <source>
        <strain evidence="16">D3</strain>
    </source>
</reference>
<dbReference type="InterPro" id="IPR036942">
    <property type="entry name" value="Beta-barrel_TonB_sf"/>
</dbReference>
<evidence type="ECO:0000256" key="10">
    <source>
        <dbReference type="ARBA" id="ARBA00023237"/>
    </source>
</evidence>
<keyword evidence="5 11" id="KW-0812">Transmembrane</keyword>
<evidence type="ECO:0000313" key="16">
    <source>
        <dbReference type="EMBL" id="OUD15709.1"/>
    </source>
</evidence>
<dbReference type="OrthoDB" id="9815954at2"/>
<evidence type="ECO:0000256" key="8">
    <source>
        <dbReference type="ARBA" id="ARBA00023136"/>
    </source>
</evidence>
<name>A0A251XBG4_9GAMM</name>
<evidence type="ECO:0008006" key="18">
    <source>
        <dbReference type="Google" id="ProtNLM"/>
    </source>
</evidence>
<sequence>MKRYFSLFLMSLLSLTCYATEVEHGDDKNEEIRKLLAMDLEQLLEVTIETASGIEQTLRNAPAAMVVITDEDIRRRSYTNLTEIFADLPGFDTMQTGSSQHVTAYQRGYRTPFMQRMLLMINGIVDNHLWSHGAQISRQYPIGGLKQIEVLYGPTSAVYGPNAFLGIINLITEDGGSLKNGETRVNISTQLGSYQSRGAEAHIQGKHGDWRFNLSAKTFHSNEAGLDELAPWGFLTTEQLNNKNTWGAILDLGNEGVKYGEYSDPTKDWGVLGEVHFRDFALGVIAWDTREGYGPYYAGDRVQPNVYWKHDAQQIYLKHDSQANDKLTVKSQVSYHANRIWGNWVEAVPDWNENKSAYSYVSISDWNSLNYSGLFKQDYDYQFSKELRFTGGLKYEAKTLTKAYDLCSYWNGTFCSSESGDTGRYGQGSGVFHSTDSTVVIAPSTLDSMPEENLVRTRDVGMYLQALWTQNKWNWLAGVRYDRNSMYGSSINPRVSSIYHFSPETTFKLSYGKAFQEPSPIQLWGGWSGRTGNPDLKPEQAENLELIIMHQQEHWLHDLSLFTAYYKDVVKEEAENAGTRNIRGLEYRGRFNYPNPLFKNAPNLTGNLYYTYTESSSSITYDQTARSWLNQTSELGDIAPHKINLGIDIPFDQDWYINWRTNYVSERVLYSHNPLREQGKTAKSFTVSNLSLGYRQEIFDLNFTVKNIFDKEYYFPGGEQADSGDDFSQRSLGFRNSLIPAEKRSFWLNFRATLN</sequence>
<dbReference type="Proteomes" id="UP000194798">
    <property type="component" value="Unassembled WGS sequence"/>
</dbReference>
<comment type="similarity">
    <text evidence="2">Belongs to the TonB-dependent receptor family. Hemoglobin/haptoglobin binding protein subfamily.</text>
</comment>
<dbReference type="Gene3D" id="2.170.130.10">
    <property type="entry name" value="TonB-dependent receptor, plug domain"/>
    <property type="match status" value="1"/>
</dbReference>
<dbReference type="SUPFAM" id="SSF56935">
    <property type="entry name" value="Porins"/>
    <property type="match status" value="1"/>
</dbReference>
<dbReference type="InterPro" id="IPR012910">
    <property type="entry name" value="Plug_dom"/>
</dbReference>
<organism evidence="16 17">
    <name type="scientific">Thioflexithrix psekupsensis</name>
    <dbReference type="NCBI Taxonomy" id="1570016"/>
    <lineage>
        <taxon>Bacteria</taxon>
        <taxon>Pseudomonadati</taxon>
        <taxon>Pseudomonadota</taxon>
        <taxon>Gammaproteobacteria</taxon>
        <taxon>Thiotrichales</taxon>
        <taxon>Thioflexithrix</taxon>
    </lineage>
</organism>
<evidence type="ECO:0000256" key="9">
    <source>
        <dbReference type="ARBA" id="ARBA00023170"/>
    </source>
</evidence>
<feature type="domain" description="TonB-dependent receptor plug" evidence="15">
    <location>
        <begin position="58"/>
        <end position="166"/>
    </location>
</feature>
<dbReference type="PROSITE" id="PS52016">
    <property type="entry name" value="TONB_DEPENDENT_REC_3"/>
    <property type="match status" value="1"/>
</dbReference>
<keyword evidence="10 11" id="KW-0998">Cell outer membrane</keyword>
<keyword evidence="3 11" id="KW-0813">Transport</keyword>
<feature type="chain" id="PRO_5013327191" description="TonB-dependent receptor" evidence="13">
    <location>
        <begin position="20"/>
        <end position="755"/>
    </location>
</feature>
<evidence type="ECO:0000313" key="17">
    <source>
        <dbReference type="Proteomes" id="UP000194798"/>
    </source>
</evidence>
<evidence type="ECO:0000256" key="7">
    <source>
        <dbReference type="ARBA" id="ARBA00023077"/>
    </source>
</evidence>
<keyword evidence="17" id="KW-1185">Reference proteome</keyword>
<dbReference type="InterPro" id="IPR039426">
    <property type="entry name" value="TonB-dep_rcpt-like"/>
</dbReference>
<dbReference type="Pfam" id="PF07715">
    <property type="entry name" value="Plug"/>
    <property type="match status" value="1"/>
</dbReference>
<proteinExistence type="inferred from homology"/>
<dbReference type="GO" id="GO:0009279">
    <property type="term" value="C:cell outer membrane"/>
    <property type="evidence" value="ECO:0007669"/>
    <property type="project" value="UniProtKB-SubCell"/>
</dbReference>
<evidence type="ECO:0000256" key="13">
    <source>
        <dbReference type="SAM" id="SignalP"/>
    </source>
</evidence>
<dbReference type="EMBL" id="MSLT01000006">
    <property type="protein sequence ID" value="OUD15709.1"/>
    <property type="molecule type" value="Genomic_DNA"/>
</dbReference>
<evidence type="ECO:0000256" key="1">
    <source>
        <dbReference type="ARBA" id="ARBA00004571"/>
    </source>
</evidence>